<evidence type="ECO:0000313" key="6">
    <source>
        <dbReference type="EMBL" id="KAJ1171321.1"/>
    </source>
</evidence>
<dbReference type="GO" id="GO:0036156">
    <property type="term" value="C:inner dynein arm"/>
    <property type="evidence" value="ECO:0007669"/>
    <property type="project" value="TreeGrafter"/>
</dbReference>
<dbReference type="GO" id="GO:0060294">
    <property type="term" value="P:cilium movement involved in cell motility"/>
    <property type="evidence" value="ECO:0007669"/>
    <property type="project" value="TreeGrafter"/>
</dbReference>
<evidence type="ECO:0000256" key="1">
    <source>
        <dbReference type="ARBA" id="ARBA00004496"/>
    </source>
</evidence>
<evidence type="ECO:0000256" key="5">
    <source>
        <dbReference type="SAM" id="MobiDB-lite"/>
    </source>
</evidence>
<protein>
    <recommendedName>
        <fullName evidence="8">WD repeat-containing protein 63</fullName>
    </recommendedName>
</protein>
<feature type="region of interest" description="Disordered" evidence="5">
    <location>
        <begin position="276"/>
        <end position="300"/>
    </location>
</feature>
<evidence type="ECO:0000256" key="2">
    <source>
        <dbReference type="ARBA" id="ARBA00022490"/>
    </source>
</evidence>
<dbReference type="InterPro" id="IPR001680">
    <property type="entry name" value="WD40_rpt"/>
</dbReference>
<dbReference type="EMBL" id="JANPWB010000007">
    <property type="protein sequence ID" value="KAJ1171321.1"/>
    <property type="molecule type" value="Genomic_DNA"/>
</dbReference>
<evidence type="ECO:0000256" key="4">
    <source>
        <dbReference type="ARBA" id="ARBA00022737"/>
    </source>
</evidence>
<dbReference type="SMART" id="SM00320">
    <property type="entry name" value="WD40"/>
    <property type="match status" value="4"/>
</dbReference>
<dbReference type="GO" id="GO:0045504">
    <property type="term" value="F:dynein heavy chain binding"/>
    <property type="evidence" value="ECO:0007669"/>
    <property type="project" value="TreeGrafter"/>
</dbReference>
<dbReference type="Gene3D" id="2.130.10.10">
    <property type="entry name" value="YVTN repeat-like/Quinoprotein amine dehydrogenase"/>
    <property type="match status" value="2"/>
</dbReference>
<dbReference type="Proteomes" id="UP001066276">
    <property type="component" value="Chromosome 4_1"/>
</dbReference>
<dbReference type="InterPro" id="IPR015943">
    <property type="entry name" value="WD40/YVTN_repeat-like_dom_sf"/>
</dbReference>
<dbReference type="InterPro" id="IPR036322">
    <property type="entry name" value="WD40_repeat_dom_sf"/>
</dbReference>
<keyword evidence="2" id="KW-0963">Cytoplasm</keyword>
<keyword evidence="4" id="KW-0677">Repeat</keyword>
<feature type="region of interest" description="Disordered" evidence="5">
    <location>
        <begin position="1"/>
        <end position="61"/>
    </location>
</feature>
<feature type="region of interest" description="Disordered" evidence="5">
    <location>
        <begin position="560"/>
        <end position="580"/>
    </location>
</feature>
<evidence type="ECO:0000256" key="3">
    <source>
        <dbReference type="ARBA" id="ARBA00022574"/>
    </source>
</evidence>
<dbReference type="PANTHER" id="PTHR12442:SF5">
    <property type="entry name" value="DYNEIN AXONEMAL INTERMEDIATE CHAIN 3"/>
    <property type="match status" value="1"/>
</dbReference>
<dbReference type="PANTHER" id="PTHR12442">
    <property type="entry name" value="DYNEIN INTERMEDIATE CHAIN"/>
    <property type="match status" value="1"/>
</dbReference>
<organism evidence="6 7">
    <name type="scientific">Pleurodeles waltl</name>
    <name type="common">Iberian ribbed newt</name>
    <dbReference type="NCBI Taxonomy" id="8319"/>
    <lineage>
        <taxon>Eukaryota</taxon>
        <taxon>Metazoa</taxon>
        <taxon>Chordata</taxon>
        <taxon>Craniata</taxon>
        <taxon>Vertebrata</taxon>
        <taxon>Euteleostomi</taxon>
        <taxon>Amphibia</taxon>
        <taxon>Batrachia</taxon>
        <taxon>Caudata</taxon>
        <taxon>Salamandroidea</taxon>
        <taxon>Salamandridae</taxon>
        <taxon>Pleurodelinae</taxon>
        <taxon>Pleurodeles</taxon>
    </lineage>
</organism>
<keyword evidence="7" id="KW-1185">Reference proteome</keyword>
<dbReference type="GO" id="GO:0036159">
    <property type="term" value="P:inner dynein arm assembly"/>
    <property type="evidence" value="ECO:0007669"/>
    <property type="project" value="TreeGrafter"/>
</dbReference>
<dbReference type="SUPFAM" id="SSF50978">
    <property type="entry name" value="WD40 repeat-like"/>
    <property type="match status" value="1"/>
</dbReference>
<proteinExistence type="predicted"/>
<feature type="compositionally biased region" description="Polar residues" evidence="5">
    <location>
        <begin position="276"/>
        <end position="290"/>
    </location>
</feature>
<accession>A0AAV7T4U2</accession>
<evidence type="ECO:0008006" key="8">
    <source>
        <dbReference type="Google" id="ProtNLM"/>
    </source>
</evidence>
<comment type="subcellular location">
    <subcellularLocation>
        <location evidence="1">Cytoplasm</location>
    </subcellularLocation>
</comment>
<feature type="compositionally biased region" description="Basic and acidic residues" evidence="5">
    <location>
        <begin position="291"/>
        <end position="300"/>
    </location>
</feature>
<reference evidence="6" key="1">
    <citation type="journal article" date="2022" name="bioRxiv">
        <title>Sequencing and chromosome-scale assembly of the giantPleurodeles waltlgenome.</title>
        <authorList>
            <person name="Brown T."/>
            <person name="Elewa A."/>
            <person name="Iarovenko S."/>
            <person name="Subramanian E."/>
            <person name="Araus A.J."/>
            <person name="Petzold A."/>
            <person name="Susuki M."/>
            <person name="Suzuki K.-i.T."/>
            <person name="Hayashi T."/>
            <person name="Toyoda A."/>
            <person name="Oliveira C."/>
            <person name="Osipova E."/>
            <person name="Leigh N.D."/>
            <person name="Simon A."/>
            <person name="Yun M.H."/>
        </authorList>
    </citation>
    <scope>NUCLEOTIDE SEQUENCE</scope>
    <source>
        <strain evidence="6">20211129_DDA</strain>
        <tissue evidence="6">Liver</tissue>
    </source>
</reference>
<evidence type="ECO:0000313" key="7">
    <source>
        <dbReference type="Proteomes" id="UP001066276"/>
    </source>
</evidence>
<keyword evidence="3" id="KW-0853">WD repeat</keyword>
<gene>
    <name evidence="6" type="ORF">NDU88_003184</name>
</gene>
<dbReference type="InterPro" id="IPR050687">
    <property type="entry name" value="Dynein_IC"/>
</dbReference>
<sequence>MSSDKEETPGPAASPPASPPTRRSAKGSAKRPKSKENKTPGSGKRKLKATTKKKDEDAAAAASVEIPDIPEYIIPLVVTTKTQEIFNSRVDVDVTPANPYKLIKKEEILQDLKTRAAVSDFHPFKKVVMDYPGEELLLVLDSDFKYGQNFYLITAEEWKEKILNPPQDQVAEQETEETIEDEFVYKPPVPKAWVSLGSEAEIEEERVIQAPSKIKYMVSRIRKEFGAPISFSDQNASSAKDGYIECTSYEDKRFSIAMKERDTGIQVVAQQKEASTQTKWKFPRNASTQYEPREFPDEDQKKHLTSKSLKDFLNSVSLRLELALQQNEIMNPFIDDWKALAEDESLFGGKTDSHLKEYQSFTDLRLSKDKSISCINWHPTIHGLLAVSVTERLSYEDRINASAKLLLTPALIIIWSFADPIHPQLMLECPEEICCFKFCPTDANIIAGGCMNGQIVMWDISAYEEKLNNAKSGVIKPAAPKTGLDIKVLNEPQFVRYCAVSSIENGHKALITDLHWLPEFYEVSKAGMPCENKQGLCLQLVTCSPDCSIMFWDIRPAKPAAKSHQERKKSDDKHLENPQGVPTTFKHLDLTWKPLFKLTLPKPGTSGEYSPMKISLRDEFTTYKLPVHSKEKSQQQITEEKSESRINYNSLRVPSAKSSKIMENFNTFLFAGTEDGELVYTNWKMEKDNDSGRMINTAPEYAYKVHDGMVNTVLRSPFYKDIILTVGGWNFAIWKEGVTTGPVLRSCSSQKRCTSGHWSLSRAGVFFIGKEDGNVDIWDILEKTHEPSQSQSISTTIITCIRPWIVSSKQRFLALSDDNGTLHVLEIPWTLRNPSHNEHYFEREVKHLEFLEQRKILRIMEKKELESQAMKNKTEVLPPQKTKDQIEEDIKKEYDVYLELEKTILAGILSANTQT</sequence>
<name>A0AAV7T4U2_PLEWA</name>
<dbReference type="GO" id="GO:0045503">
    <property type="term" value="F:dynein light chain binding"/>
    <property type="evidence" value="ECO:0007669"/>
    <property type="project" value="TreeGrafter"/>
</dbReference>
<dbReference type="AlphaFoldDB" id="A0AAV7T4U2"/>
<feature type="compositionally biased region" description="Basic residues" evidence="5">
    <location>
        <begin position="23"/>
        <end position="33"/>
    </location>
</feature>
<comment type="caution">
    <text evidence="6">The sequence shown here is derived from an EMBL/GenBank/DDBJ whole genome shotgun (WGS) entry which is preliminary data.</text>
</comment>